<name>A0A8S4RYG1_9NEOP</name>
<feature type="region of interest" description="Disordered" evidence="1">
    <location>
        <begin position="1"/>
        <end position="21"/>
    </location>
</feature>
<dbReference type="Proteomes" id="UP000838756">
    <property type="component" value="Unassembled WGS sequence"/>
</dbReference>
<evidence type="ECO:0000256" key="1">
    <source>
        <dbReference type="SAM" id="MobiDB-lite"/>
    </source>
</evidence>
<proteinExistence type="predicted"/>
<protein>
    <submittedName>
        <fullName evidence="2">Jg12727 protein</fullName>
    </submittedName>
</protein>
<sequence length="95" mass="10290">MPGGRSAGAAMNTGRCGHYDEGGERARARCGARAGGLALVHRELDALLRHILSDLRRVQHERYSREKLLQSTGVVGCSVFQIAAQNLHVPILDTL</sequence>
<organism evidence="2 3">
    <name type="scientific">Pararge aegeria aegeria</name>
    <dbReference type="NCBI Taxonomy" id="348720"/>
    <lineage>
        <taxon>Eukaryota</taxon>
        <taxon>Metazoa</taxon>
        <taxon>Ecdysozoa</taxon>
        <taxon>Arthropoda</taxon>
        <taxon>Hexapoda</taxon>
        <taxon>Insecta</taxon>
        <taxon>Pterygota</taxon>
        <taxon>Neoptera</taxon>
        <taxon>Endopterygota</taxon>
        <taxon>Lepidoptera</taxon>
        <taxon>Glossata</taxon>
        <taxon>Ditrysia</taxon>
        <taxon>Papilionoidea</taxon>
        <taxon>Nymphalidae</taxon>
        <taxon>Satyrinae</taxon>
        <taxon>Satyrini</taxon>
        <taxon>Parargina</taxon>
        <taxon>Pararge</taxon>
    </lineage>
</organism>
<evidence type="ECO:0000313" key="3">
    <source>
        <dbReference type="Proteomes" id="UP000838756"/>
    </source>
</evidence>
<gene>
    <name evidence="2" type="primary">jg12727</name>
    <name evidence="2" type="ORF">PAEG_LOCUS19896</name>
</gene>
<comment type="caution">
    <text evidence="2">The sequence shown here is derived from an EMBL/GenBank/DDBJ whole genome shotgun (WGS) entry which is preliminary data.</text>
</comment>
<reference evidence="2" key="1">
    <citation type="submission" date="2022-03" db="EMBL/GenBank/DDBJ databases">
        <authorList>
            <person name="Lindestad O."/>
        </authorList>
    </citation>
    <scope>NUCLEOTIDE SEQUENCE</scope>
</reference>
<keyword evidence="3" id="KW-1185">Reference proteome</keyword>
<evidence type="ECO:0000313" key="2">
    <source>
        <dbReference type="EMBL" id="CAH2243814.1"/>
    </source>
</evidence>
<dbReference type="EMBL" id="CAKXAJ010025773">
    <property type="protein sequence ID" value="CAH2243814.1"/>
    <property type="molecule type" value="Genomic_DNA"/>
</dbReference>
<dbReference type="AlphaFoldDB" id="A0A8S4RYG1"/>
<accession>A0A8S4RYG1</accession>